<keyword evidence="5 6" id="KW-0472">Membrane</keyword>
<sequence>MAAYKLGVEVVSAHDLMPKDGQGSASACVELTFDGQRFRTAIKEKDLNPVWNEHFYFNVSDPSNLPELALEAYVYNVNKSIEGSRSFLGKVRIAGTSFVPFPDAVVMHYPLEKRGMFSRVKGELGLKVYITNDPTIKASNPLPAMNPVSNNPPAAPSPAEQIAADIAGTSLRTSQEHRSEVKTLHTIAKEVHHHQQHGHLPASFGEHPSKYPVEHMKPEHQPPKIVRMYSAASQQPMDYALKETSPFLGGGQVIGGRVIRGEKHASTYDLVERMQYLFVRVVKARELPDMDLTGSLDPFVEVRVGNYRGITRHFEKNKNPEWNAVFAFSRDRMQASVLEVLVKDKDLLKDDFVGLVRFDLNDVPIRVPPDSPLAPEWYRLVSKSGDKSMGELMLAVWIGTQADEAFPDAWHSDAATLEDPSAVTHMKSKVYHAPRLWYLRVNIIEAQDVAIFDRTRFPDAFVRAQVGHQIGRTKPVQARNFNPFWNEDLMFVAAEPFEDHLVLTLEDRAAPNKDEILGRVIIPLTMIDRRADDRIVHGKWFNLEKPVLVDVDQLKKENSDLRPTAKQLWKPAIGLLELGILGAQGIVPMKTRDGKGSSDTYCVANLARRVGEKTSSGKDGKIGKVRIRLSTLETGRVYTHSYPLLVLHPSGVKKMGELHLAIRFSSTSLVNMLYLYSRPLLPKMHYARPIPVLQVDMLRHQAVQIVAARLSRMEPPLRKEVVEYMTDFDSHLWSMRRSKANFFRLMSVFSGLFAVSKWFNGVCAWKNPITTVLVHILFLMLVCFPELILPTVFLYMFLIGIWNFRYRPRYPPHMNTKISHAEAVHPDELDEEFDTFPTSRNPEIIRMRYDRLRSVAGRIQTVVGDIATQGERVQALLSWRDPRATSIFVLFCLVAAIVLYVTPLQVLAALGGFYVMRHPRFRHRLPSVPVNFFRRLPARTDSML</sequence>
<evidence type="ECO:0000256" key="2">
    <source>
        <dbReference type="ARBA" id="ARBA00022692"/>
    </source>
</evidence>
<dbReference type="PANTHER" id="PTHR31425:SF32">
    <property type="entry name" value="MULTIPLE C2 DOMAIN AND TRANSMEMBRANE REGION PROTEIN 9"/>
    <property type="match status" value="1"/>
</dbReference>
<feature type="transmembrane region" description="Helical" evidence="6">
    <location>
        <begin position="772"/>
        <end position="804"/>
    </location>
</feature>
<dbReference type="GO" id="GO:0016020">
    <property type="term" value="C:membrane"/>
    <property type="evidence" value="ECO:0007669"/>
    <property type="project" value="UniProtKB-SubCell"/>
</dbReference>
<comment type="caution">
    <text evidence="8">The sequence shown here is derived from an EMBL/GenBank/DDBJ whole genome shotgun (WGS) entry which is preliminary data.</text>
</comment>
<comment type="subcellular location">
    <subcellularLocation>
        <location evidence="1">Membrane</location>
        <topology evidence="1">Multi-pass membrane protein</topology>
    </subcellularLocation>
</comment>
<dbReference type="FunFam" id="2.60.40.150:FF:000128">
    <property type="entry name" value="C2 domain-containing protein"/>
    <property type="match status" value="1"/>
</dbReference>
<dbReference type="InterPro" id="IPR035892">
    <property type="entry name" value="C2_domain_sf"/>
</dbReference>
<dbReference type="CDD" id="cd04022">
    <property type="entry name" value="C2A_MCTP_PRT_plant"/>
    <property type="match status" value="1"/>
</dbReference>
<dbReference type="InterPro" id="IPR047257">
    <property type="entry name" value="C2B_MCTP_PRT_plant"/>
</dbReference>
<evidence type="ECO:0000313" key="8">
    <source>
        <dbReference type="EMBL" id="GJN25989.1"/>
    </source>
</evidence>
<dbReference type="FunFam" id="2.60.40.150:FF:000119">
    <property type="entry name" value="C2 domain-containing protein"/>
    <property type="match status" value="1"/>
</dbReference>
<evidence type="ECO:0000256" key="4">
    <source>
        <dbReference type="ARBA" id="ARBA00022989"/>
    </source>
</evidence>
<feature type="transmembrane region" description="Helical" evidence="6">
    <location>
        <begin position="887"/>
        <end position="916"/>
    </location>
</feature>
<dbReference type="Pfam" id="PF00168">
    <property type="entry name" value="C2"/>
    <property type="match status" value="5"/>
</dbReference>
<feature type="transmembrane region" description="Helical" evidence="6">
    <location>
        <begin position="742"/>
        <end position="760"/>
    </location>
</feature>
<evidence type="ECO:0000256" key="3">
    <source>
        <dbReference type="ARBA" id="ARBA00022737"/>
    </source>
</evidence>
<dbReference type="CDD" id="cd08378">
    <property type="entry name" value="C2B_MCTP_PRT_plant"/>
    <property type="match status" value="1"/>
</dbReference>
<name>A0AAV5ERP8_ELECO</name>
<gene>
    <name evidence="8" type="primary">gb13879</name>
    <name evidence="8" type="ORF">PR202_gb13879</name>
</gene>
<dbReference type="SUPFAM" id="SSF49562">
    <property type="entry name" value="C2 domain (Calcium/lipid-binding domain, CaLB)"/>
    <property type="match status" value="4"/>
</dbReference>
<dbReference type="PANTHER" id="PTHR31425">
    <property type="entry name" value="PHOSPHORIBOSYLANTHRANILATE TRANSFERASE ISOFORM 1"/>
    <property type="match status" value="1"/>
</dbReference>
<reference evidence="8" key="2">
    <citation type="submission" date="2021-12" db="EMBL/GenBank/DDBJ databases">
        <title>Resequencing data analysis of finger millet.</title>
        <authorList>
            <person name="Hatakeyama M."/>
            <person name="Aluri S."/>
            <person name="Balachadran M.T."/>
            <person name="Sivarajan S.R."/>
            <person name="Poveda L."/>
            <person name="Shimizu-Inatsugi R."/>
            <person name="Schlapbach R."/>
            <person name="Sreeman S.M."/>
            <person name="Shimizu K.K."/>
        </authorList>
    </citation>
    <scope>NUCLEOTIDE SEQUENCE</scope>
</reference>
<keyword evidence="2 6" id="KW-0812">Transmembrane</keyword>
<feature type="domain" description="C2" evidence="7">
    <location>
        <begin position="416"/>
        <end position="541"/>
    </location>
</feature>
<feature type="domain" description="C2" evidence="7">
    <location>
        <begin position="259"/>
        <end position="378"/>
    </location>
</feature>
<dbReference type="InterPro" id="IPR047259">
    <property type="entry name" value="QUIRKY-like"/>
</dbReference>
<dbReference type="Gene3D" id="2.60.40.150">
    <property type="entry name" value="C2 domain"/>
    <property type="match status" value="3"/>
</dbReference>
<dbReference type="InterPro" id="IPR013583">
    <property type="entry name" value="MCTP_C"/>
</dbReference>
<evidence type="ECO:0000256" key="1">
    <source>
        <dbReference type="ARBA" id="ARBA00004141"/>
    </source>
</evidence>
<reference evidence="8" key="1">
    <citation type="journal article" date="2018" name="DNA Res.">
        <title>Multiple hybrid de novo genome assembly of finger millet, an orphan allotetraploid crop.</title>
        <authorList>
            <person name="Hatakeyama M."/>
            <person name="Aluri S."/>
            <person name="Balachadran M.T."/>
            <person name="Sivarajan S.R."/>
            <person name="Patrignani A."/>
            <person name="Gruter S."/>
            <person name="Poveda L."/>
            <person name="Shimizu-Inatsugi R."/>
            <person name="Baeten J."/>
            <person name="Francoijs K.J."/>
            <person name="Nataraja K.N."/>
            <person name="Reddy Y.A.N."/>
            <person name="Phadnis S."/>
            <person name="Ravikumar R.L."/>
            <person name="Schlapbach R."/>
            <person name="Sreeman S.M."/>
            <person name="Shimizu K.K."/>
        </authorList>
    </citation>
    <scope>NUCLEOTIDE SEQUENCE</scope>
</reference>
<evidence type="ECO:0000259" key="7">
    <source>
        <dbReference type="PROSITE" id="PS50004"/>
    </source>
</evidence>
<dbReference type="Pfam" id="PF08372">
    <property type="entry name" value="PRT_C"/>
    <property type="match status" value="1"/>
</dbReference>
<dbReference type="FunFam" id="2.60.40.150:FF:000323">
    <property type="entry name" value="C2 calcium/lipid-binding plant phosphoribosyltransferase family protein"/>
    <property type="match status" value="1"/>
</dbReference>
<evidence type="ECO:0000256" key="5">
    <source>
        <dbReference type="ARBA" id="ARBA00023136"/>
    </source>
</evidence>
<dbReference type="AlphaFoldDB" id="A0AAV5ERP8"/>
<keyword evidence="3" id="KW-0677">Repeat</keyword>
<protein>
    <recommendedName>
        <fullName evidence="7">C2 domain-containing protein</fullName>
    </recommendedName>
</protein>
<accession>A0AAV5ERP8</accession>
<evidence type="ECO:0000313" key="9">
    <source>
        <dbReference type="Proteomes" id="UP001054889"/>
    </source>
</evidence>
<proteinExistence type="predicted"/>
<dbReference type="SMART" id="SM00239">
    <property type="entry name" value="C2"/>
    <property type="match status" value="3"/>
</dbReference>
<keyword evidence="9" id="KW-1185">Reference proteome</keyword>
<evidence type="ECO:0000256" key="6">
    <source>
        <dbReference type="SAM" id="Phobius"/>
    </source>
</evidence>
<dbReference type="Proteomes" id="UP001054889">
    <property type="component" value="Unassembled WGS sequence"/>
</dbReference>
<feature type="transmembrane region" description="Helical" evidence="6">
    <location>
        <begin position="658"/>
        <end position="676"/>
    </location>
</feature>
<organism evidence="8 9">
    <name type="scientific">Eleusine coracana subsp. coracana</name>
    <dbReference type="NCBI Taxonomy" id="191504"/>
    <lineage>
        <taxon>Eukaryota</taxon>
        <taxon>Viridiplantae</taxon>
        <taxon>Streptophyta</taxon>
        <taxon>Embryophyta</taxon>
        <taxon>Tracheophyta</taxon>
        <taxon>Spermatophyta</taxon>
        <taxon>Magnoliopsida</taxon>
        <taxon>Liliopsida</taxon>
        <taxon>Poales</taxon>
        <taxon>Poaceae</taxon>
        <taxon>PACMAD clade</taxon>
        <taxon>Chloridoideae</taxon>
        <taxon>Cynodonteae</taxon>
        <taxon>Eleusininae</taxon>
        <taxon>Eleusine</taxon>
    </lineage>
</organism>
<feature type="domain" description="C2" evidence="7">
    <location>
        <begin position="1"/>
        <end position="109"/>
    </location>
</feature>
<keyword evidence="4 6" id="KW-1133">Transmembrane helix</keyword>
<dbReference type="EMBL" id="BQKI01000079">
    <property type="protein sequence ID" value="GJN25989.1"/>
    <property type="molecule type" value="Genomic_DNA"/>
</dbReference>
<dbReference type="InterPro" id="IPR000008">
    <property type="entry name" value="C2_dom"/>
</dbReference>
<dbReference type="PROSITE" id="PS50004">
    <property type="entry name" value="C2"/>
    <property type="match status" value="3"/>
</dbReference>